<organism evidence="1 2">
    <name type="scientific">Alternaria atra</name>
    <dbReference type="NCBI Taxonomy" id="119953"/>
    <lineage>
        <taxon>Eukaryota</taxon>
        <taxon>Fungi</taxon>
        <taxon>Dikarya</taxon>
        <taxon>Ascomycota</taxon>
        <taxon>Pezizomycotina</taxon>
        <taxon>Dothideomycetes</taxon>
        <taxon>Pleosporomycetidae</taxon>
        <taxon>Pleosporales</taxon>
        <taxon>Pleosporineae</taxon>
        <taxon>Pleosporaceae</taxon>
        <taxon>Alternaria</taxon>
        <taxon>Alternaria sect. Ulocladioides</taxon>
    </lineage>
</organism>
<sequence>MPSPNQQHTTTLWLWPTGLFPRRIIYYLRAKNISSSMLHEKNIHLIPVVLDKGAPTPDLVSRPGLEARPAETSLPVLRITYADDPGNASRSSSSYRLSVPSFVHVGGNPLCYDRIL</sequence>
<dbReference type="Proteomes" id="UP000676310">
    <property type="component" value="Unassembled WGS sequence"/>
</dbReference>
<comment type="caution">
    <text evidence="1">The sequence shown here is derived from an EMBL/GenBank/DDBJ whole genome shotgun (WGS) entry which is preliminary data.</text>
</comment>
<dbReference type="GeneID" id="67021060"/>
<keyword evidence="2" id="KW-1185">Reference proteome</keyword>
<evidence type="ECO:0000313" key="2">
    <source>
        <dbReference type="Proteomes" id="UP000676310"/>
    </source>
</evidence>
<reference evidence="1" key="1">
    <citation type="submission" date="2021-05" db="EMBL/GenBank/DDBJ databases">
        <authorList>
            <person name="Stam R."/>
        </authorList>
    </citation>
    <scope>NUCLEOTIDE SEQUENCE</scope>
    <source>
        <strain evidence="1">CS162</strain>
    </source>
</reference>
<dbReference type="AlphaFoldDB" id="A0A8J2MVJ8"/>
<dbReference type="OrthoDB" id="3679382at2759"/>
<proteinExistence type="predicted"/>
<name>A0A8J2MVJ8_9PLEO</name>
<accession>A0A8J2MVJ8</accession>
<protein>
    <submittedName>
        <fullName evidence="1">Uncharacterized protein</fullName>
    </submittedName>
</protein>
<gene>
    <name evidence="1" type="ORF">ALTATR162_LOCUS89</name>
</gene>
<evidence type="ECO:0000313" key="1">
    <source>
        <dbReference type="EMBL" id="CAG5137401.1"/>
    </source>
</evidence>
<dbReference type="RefSeq" id="XP_043163617.1">
    <property type="nucleotide sequence ID" value="XM_043307682.1"/>
</dbReference>
<dbReference type="EMBL" id="CAJRGZ010000009">
    <property type="protein sequence ID" value="CAG5137401.1"/>
    <property type="molecule type" value="Genomic_DNA"/>
</dbReference>